<evidence type="ECO:0000313" key="1">
    <source>
        <dbReference type="EMBL" id="MEQ2279030.1"/>
    </source>
</evidence>
<gene>
    <name evidence="1" type="ORF">AMECASPLE_005271</name>
</gene>
<keyword evidence="2" id="KW-1185">Reference proteome</keyword>
<name>A0ABV0XC51_9TELE</name>
<comment type="caution">
    <text evidence="1">The sequence shown here is derived from an EMBL/GenBank/DDBJ whole genome shotgun (WGS) entry which is preliminary data.</text>
</comment>
<sequence>MTSRKAKTILTGEEGGTWMEFICHCLGFPSFSETLTASLWIKHTMNVSGIQTSLKSAAVPQKYEQKQKGRTYGPSLQPVGIIGPVCMWATGRARNKTRRKSPAGACQREFKRHASRSKSDFFCTN</sequence>
<accession>A0ABV0XC51</accession>
<proteinExistence type="predicted"/>
<reference evidence="1 2" key="1">
    <citation type="submission" date="2021-06" db="EMBL/GenBank/DDBJ databases">
        <authorList>
            <person name="Palmer J.M."/>
        </authorList>
    </citation>
    <scope>NUCLEOTIDE SEQUENCE [LARGE SCALE GENOMIC DNA]</scope>
    <source>
        <strain evidence="1 2">AS_MEX2019</strain>
        <tissue evidence="1">Muscle</tissue>
    </source>
</reference>
<organism evidence="1 2">
    <name type="scientific">Ameca splendens</name>
    <dbReference type="NCBI Taxonomy" id="208324"/>
    <lineage>
        <taxon>Eukaryota</taxon>
        <taxon>Metazoa</taxon>
        <taxon>Chordata</taxon>
        <taxon>Craniata</taxon>
        <taxon>Vertebrata</taxon>
        <taxon>Euteleostomi</taxon>
        <taxon>Actinopterygii</taxon>
        <taxon>Neopterygii</taxon>
        <taxon>Teleostei</taxon>
        <taxon>Neoteleostei</taxon>
        <taxon>Acanthomorphata</taxon>
        <taxon>Ovalentaria</taxon>
        <taxon>Atherinomorphae</taxon>
        <taxon>Cyprinodontiformes</taxon>
        <taxon>Goodeidae</taxon>
        <taxon>Ameca</taxon>
    </lineage>
</organism>
<dbReference type="Proteomes" id="UP001469553">
    <property type="component" value="Unassembled WGS sequence"/>
</dbReference>
<protein>
    <submittedName>
        <fullName evidence="1">Uncharacterized protein</fullName>
    </submittedName>
</protein>
<evidence type="ECO:0000313" key="2">
    <source>
        <dbReference type="Proteomes" id="UP001469553"/>
    </source>
</evidence>
<dbReference type="EMBL" id="JAHRIP010000238">
    <property type="protein sequence ID" value="MEQ2279030.1"/>
    <property type="molecule type" value="Genomic_DNA"/>
</dbReference>